<dbReference type="EMBL" id="CXST01000003">
    <property type="protein sequence ID" value="CTQ46317.1"/>
    <property type="molecule type" value="Genomic_DNA"/>
</dbReference>
<gene>
    <name evidence="2" type="ORF">LAL4801_04776</name>
</gene>
<dbReference type="OrthoDB" id="9812956at2"/>
<dbReference type="InterPro" id="IPR021727">
    <property type="entry name" value="DUF3299"/>
</dbReference>
<evidence type="ECO:0000313" key="2">
    <source>
        <dbReference type="EMBL" id="CTQ46317.1"/>
    </source>
</evidence>
<dbReference type="Pfam" id="PF11736">
    <property type="entry name" value="DUF3299"/>
    <property type="match status" value="1"/>
</dbReference>
<dbReference type="STRING" id="187304.B0E33_13005"/>
<evidence type="ECO:0000256" key="1">
    <source>
        <dbReference type="SAM" id="MobiDB-lite"/>
    </source>
</evidence>
<organism evidence="2 3">
    <name type="scientific">Roseibium aggregatum</name>
    <dbReference type="NCBI Taxonomy" id="187304"/>
    <lineage>
        <taxon>Bacteria</taxon>
        <taxon>Pseudomonadati</taxon>
        <taxon>Pseudomonadota</taxon>
        <taxon>Alphaproteobacteria</taxon>
        <taxon>Hyphomicrobiales</taxon>
        <taxon>Stappiaceae</taxon>
        <taxon>Roseibium</taxon>
    </lineage>
</organism>
<evidence type="ECO:0000313" key="3">
    <source>
        <dbReference type="Proteomes" id="UP000048926"/>
    </source>
</evidence>
<accession>A0A0M6YAN8</accession>
<proteinExistence type="predicted"/>
<feature type="compositionally biased region" description="Basic and acidic residues" evidence="1">
    <location>
        <begin position="1"/>
        <end position="17"/>
    </location>
</feature>
<name>A0A0M6YAN8_9HYPH</name>
<feature type="region of interest" description="Disordered" evidence="1">
    <location>
        <begin position="1"/>
        <end position="20"/>
    </location>
</feature>
<dbReference type="Proteomes" id="UP000048926">
    <property type="component" value="Unassembled WGS sequence"/>
</dbReference>
<dbReference type="Gene3D" id="2.40.50.870">
    <property type="entry name" value="Protein of unknown function (DUF3299)"/>
    <property type="match status" value="1"/>
</dbReference>
<dbReference type="AlphaFoldDB" id="A0A0M6YAN8"/>
<protein>
    <recommendedName>
        <fullName evidence="4">DUF3299 domain-containing protein</fullName>
    </recommendedName>
</protein>
<sequence length="278" mass="30817">MEGARVKDPGPIRKIEPENFSASRKAPGSVKMKRWMLCLAATLLFTVSAFAAMPVRWDQLKDPEAAAYEDPFAALSGTELRSLGTVLRLRQQLDETAETDADRSALKRRLQQEEAQLAAAGVPTDKLLSQRFEVAKKRAAASLAGNKALAGRDIEITGYVIPVQEPGSDEVIAGYLVPEQGMCSHMPAPDPNQMIRYRLSTGWRAEYVYEPVRLTGRLSLKTTRQEIMLLDGQVDMIAVFEMEVTGAQSLGEETAPDPMSRIWKFFKGPVPENSWKHP</sequence>
<keyword evidence="3" id="KW-1185">Reference proteome</keyword>
<evidence type="ECO:0008006" key="4">
    <source>
        <dbReference type="Google" id="ProtNLM"/>
    </source>
</evidence>
<reference evidence="3" key="1">
    <citation type="submission" date="2015-07" db="EMBL/GenBank/DDBJ databases">
        <authorList>
            <person name="Rodrigo-Torres Lidia"/>
            <person name="Arahal R.David."/>
        </authorList>
    </citation>
    <scope>NUCLEOTIDE SEQUENCE [LARGE SCALE GENOMIC DNA]</scope>
    <source>
        <strain evidence="3">CECT 4801</strain>
    </source>
</reference>